<protein>
    <submittedName>
        <fullName evidence="1">Uncharacterized protein</fullName>
    </submittedName>
</protein>
<gene>
    <name evidence="1" type="ORF">LCI18_003371</name>
</gene>
<reference evidence="1" key="1">
    <citation type="submission" date="2021-11" db="EMBL/GenBank/DDBJ databases">
        <title>Fusarium solani-melongenae Genome sequencing and assembly.</title>
        <authorList>
            <person name="Xie S."/>
            <person name="Huang L."/>
            <person name="Zhang X."/>
        </authorList>
    </citation>
    <scope>NUCLEOTIDE SEQUENCE</scope>
    <source>
        <strain evidence="1">CRI 24-3</strain>
    </source>
</reference>
<sequence>MSTTDAAASTTPAPNGETLLSDREISEFARQIFNATQQWPWQLATGFSPKVWDTMTLEELAQTTDRLVKESLEADRHVEIHNLIQFLGEQARERARQCFLSNPELSLSDVLEAKRHFGAKKISGPTAFASPVTTGNRKRAHEPSDDSQTNKRARGDGRGNSGGLALGSSAKRVTPAEGIIDSVSRVWFLVMVSTTNMRQIERVQGEALTPSPMSDMIGTVENLKVESQTNLNESTRKLDKARPLVKQREMSLHKVSAPPELEEIRQVRDQRIEAKEAIEKAKALFEQHQGEMALDPLLVSQALQEHDRKLRYCEKEIAQAEAELRDIELILACTTQQGDKRQDKWEEAQAKVTRLETRQTHLALEFEYYRTIERVMKLGPHGLTSLTARLAESDISLLTAAEDPEVRNEPSINPPS</sequence>
<dbReference type="EMBL" id="CP090032">
    <property type="protein sequence ID" value="UPK92436.1"/>
    <property type="molecule type" value="Genomic_DNA"/>
</dbReference>
<evidence type="ECO:0000313" key="2">
    <source>
        <dbReference type="Proteomes" id="UP000830768"/>
    </source>
</evidence>
<accession>A0ACD3YUZ5</accession>
<name>A0ACD3YUZ5_FUSSC</name>
<evidence type="ECO:0000313" key="1">
    <source>
        <dbReference type="EMBL" id="UPK92436.1"/>
    </source>
</evidence>
<organism evidence="1 2">
    <name type="scientific">Fusarium solani subsp. cucurbitae</name>
    <name type="common">Neocosmosporum cucurbitae</name>
    <dbReference type="NCBI Taxonomy" id="2747967"/>
    <lineage>
        <taxon>Eukaryota</taxon>
        <taxon>Fungi</taxon>
        <taxon>Dikarya</taxon>
        <taxon>Ascomycota</taxon>
        <taxon>Pezizomycotina</taxon>
        <taxon>Sordariomycetes</taxon>
        <taxon>Hypocreomycetidae</taxon>
        <taxon>Hypocreales</taxon>
        <taxon>Nectriaceae</taxon>
        <taxon>Fusarium</taxon>
        <taxon>Fusarium solani species complex</taxon>
    </lineage>
</organism>
<dbReference type="Proteomes" id="UP000830768">
    <property type="component" value="Chromosome 3"/>
</dbReference>
<proteinExistence type="predicted"/>
<keyword evidence="2" id="KW-1185">Reference proteome</keyword>